<evidence type="ECO:0000313" key="2">
    <source>
        <dbReference type="Proteomes" id="UP000237105"/>
    </source>
</evidence>
<organism evidence="1 2">
    <name type="scientific">Parasponia andersonii</name>
    <name type="common">Sponia andersonii</name>
    <dbReference type="NCBI Taxonomy" id="3476"/>
    <lineage>
        <taxon>Eukaryota</taxon>
        <taxon>Viridiplantae</taxon>
        <taxon>Streptophyta</taxon>
        <taxon>Embryophyta</taxon>
        <taxon>Tracheophyta</taxon>
        <taxon>Spermatophyta</taxon>
        <taxon>Magnoliopsida</taxon>
        <taxon>eudicotyledons</taxon>
        <taxon>Gunneridae</taxon>
        <taxon>Pentapetalae</taxon>
        <taxon>rosids</taxon>
        <taxon>fabids</taxon>
        <taxon>Rosales</taxon>
        <taxon>Cannabaceae</taxon>
        <taxon>Parasponia</taxon>
    </lineage>
</organism>
<reference evidence="2" key="1">
    <citation type="submission" date="2016-06" db="EMBL/GenBank/DDBJ databases">
        <title>Parallel loss of symbiosis genes in relatives of nitrogen-fixing non-legume Parasponia.</title>
        <authorList>
            <person name="Van Velzen R."/>
            <person name="Holmer R."/>
            <person name="Bu F."/>
            <person name="Rutten L."/>
            <person name="Van Zeijl A."/>
            <person name="Liu W."/>
            <person name="Santuari L."/>
            <person name="Cao Q."/>
            <person name="Sharma T."/>
            <person name="Shen D."/>
            <person name="Roswanjaya Y."/>
            <person name="Wardhani T."/>
            <person name="Kalhor M.S."/>
            <person name="Jansen J."/>
            <person name="Van den Hoogen J."/>
            <person name="Gungor B."/>
            <person name="Hartog M."/>
            <person name="Hontelez J."/>
            <person name="Verver J."/>
            <person name="Yang W.-C."/>
            <person name="Schijlen E."/>
            <person name="Repin R."/>
            <person name="Schilthuizen M."/>
            <person name="Schranz E."/>
            <person name="Heidstra R."/>
            <person name="Miyata K."/>
            <person name="Fedorova E."/>
            <person name="Kohlen W."/>
            <person name="Bisseling T."/>
            <person name="Smit S."/>
            <person name="Geurts R."/>
        </authorList>
    </citation>
    <scope>NUCLEOTIDE SEQUENCE [LARGE SCALE GENOMIC DNA]</scope>
    <source>
        <strain evidence="2">cv. WU1-14</strain>
    </source>
</reference>
<proteinExistence type="predicted"/>
<name>A0A2P5BRJ9_PARAD</name>
<gene>
    <name evidence="1" type="ORF">PanWU01x14_216750</name>
</gene>
<dbReference type="Proteomes" id="UP000237105">
    <property type="component" value="Unassembled WGS sequence"/>
</dbReference>
<feature type="non-terminal residue" evidence="1">
    <location>
        <position position="1"/>
    </location>
</feature>
<comment type="caution">
    <text evidence="1">The sequence shown here is derived from an EMBL/GenBank/DDBJ whole genome shotgun (WGS) entry which is preliminary data.</text>
</comment>
<accession>A0A2P5BRJ9</accession>
<protein>
    <submittedName>
        <fullName evidence="1">Uncharacterized protein</fullName>
    </submittedName>
</protein>
<dbReference type="AlphaFoldDB" id="A0A2P5BRJ9"/>
<keyword evidence="2" id="KW-1185">Reference proteome</keyword>
<sequence>KSGKRTPSSLFCLTLMGSGKLSAFPDMLDSRNSPYSEKFKKKKMTKKSFFPFQNPLFLGKSKNFLSNCTICLILYSVFKGGLSLQLTKKEEEEEEEDSNFLK</sequence>
<dbReference type="EMBL" id="JXTB01000233">
    <property type="protein sequence ID" value="PON51431.1"/>
    <property type="molecule type" value="Genomic_DNA"/>
</dbReference>
<evidence type="ECO:0000313" key="1">
    <source>
        <dbReference type="EMBL" id="PON51431.1"/>
    </source>
</evidence>